<evidence type="ECO:0000313" key="2">
    <source>
        <dbReference type="Proteomes" id="UP000031563"/>
    </source>
</evidence>
<dbReference type="STRING" id="1221996.QY95_02806"/>
<protein>
    <submittedName>
        <fullName evidence="1">Uncharacterized protein</fullName>
    </submittedName>
</protein>
<organism evidence="1 2">
    <name type="scientific">Bacillus thermotolerans</name>
    <name type="common">Quasibacillus thermotolerans</name>
    <dbReference type="NCBI Taxonomy" id="1221996"/>
    <lineage>
        <taxon>Bacteria</taxon>
        <taxon>Bacillati</taxon>
        <taxon>Bacillota</taxon>
        <taxon>Bacilli</taxon>
        <taxon>Bacillales</taxon>
        <taxon>Bacillaceae</taxon>
        <taxon>Bacillus</taxon>
    </lineage>
</organism>
<dbReference type="Proteomes" id="UP000031563">
    <property type="component" value="Unassembled WGS sequence"/>
</dbReference>
<comment type="caution">
    <text evidence="1">The sequence shown here is derived from an EMBL/GenBank/DDBJ whole genome shotgun (WGS) entry which is preliminary data.</text>
</comment>
<accession>A0A0F5HZN7</accession>
<dbReference type="RefSeq" id="WP_039237825.1">
    <property type="nucleotide sequence ID" value="NZ_JWIQ02000050.1"/>
</dbReference>
<sequence length="91" mass="10500">MKKKQSLDEYLLNLEARGFKFSDDIIHFIYFGKKSTNASDALMIVAVEITLKVQKEFDSSFFLSLVEQLAEQKIEDRQRALEFAEAHGLIL</sequence>
<accession>A0A0F5HWN8</accession>
<dbReference type="OrthoDB" id="2453381at2"/>
<dbReference type="InterPro" id="IPR046126">
    <property type="entry name" value="DUF6123"/>
</dbReference>
<dbReference type="AlphaFoldDB" id="A0A0F5HWN8"/>
<keyword evidence="2" id="KW-1185">Reference proteome</keyword>
<name>A0A0F5HWN8_BACTR</name>
<dbReference type="Pfam" id="PF19618">
    <property type="entry name" value="DUF6123"/>
    <property type="match status" value="1"/>
</dbReference>
<gene>
    <name evidence="1" type="ORF">QY95_02806</name>
</gene>
<evidence type="ECO:0000313" key="1">
    <source>
        <dbReference type="EMBL" id="KKB37696.1"/>
    </source>
</evidence>
<reference evidence="1" key="1">
    <citation type="submission" date="2015-02" db="EMBL/GenBank/DDBJ databases">
        <title>Genome Assembly of Bacillaceae bacterium MTCC 8252.</title>
        <authorList>
            <person name="Verma A."/>
            <person name="Khatri I."/>
            <person name="Mual P."/>
            <person name="Subramanian S."/>
            <person name="Krishnamurthi S."/>
        </authorList>
    </citation>
    <scope>NUCLEOTIDE SEQUENCE [LARGE SCALE GENOMIC DNA]</scope>
    <source>
        <strain evidence="1">MTCC 8252</strain>
    </source>
</reference>
<dbReference type="EMBL" id="JWIR02000051">
    <property type="protein sequence ID" value="KKB37696.1"/>
    <property type="molecule type" value="Genomic_DNA"/>
</dbReference>
<proteinExistence type="predicted"/>